<protein>
    <submittedName>
        <fullName evidence="1">Uncharacterized protein</fullName>
    </submittedName>
</protein>
<evidence type="ECO:0000313" key="1">
    <source>
        <dbReference type="EMBL" id="KAJ8017292.1"/>
    </source>
</evidence>
<comment type="caution">
    <text evidence="1">The sequence shown here is derived from an EMBL/GenBank/DDBJ whole genome shotgun (WGS) entry which is preliminary data.</text>
</comment>
<proteinExistence type="predicted"/>
<gene>
    <name evidence="1" type="ORF">DPEC_G00016330</name>
</gene>
<name>A0ACC2HNE8_DALPE</name>
<dbReference type="EMBL" id="CM055728">
    <property type="protein sequence ID" value="KAJ8017292.1"/>
    <property type="molecule type" value="Genomic_DNA"/>
</dbReference>
<sequence length="492" mass="56033">MWTVCLLSVVCMRHIAVVAVDLSAEGKAELLRVRNLASQPGYGECWSRAVDNIDVRCREFTADTQSRIALLFTHCHLDRSGRPFPACPKESDVSACTRTMDPVAFHTYTEFFTHAHSICHYLQNEIWQQQAERTIHRLTTSSAVVVERLSSTQRMAEDLVEAQNTALKSQQTILRNGEELKHTLQHSTQGLRAVFDDMRQSAQEQHVAFSEIFNRVAFLQSFIMSESHTLSSLLYNSLGFLAAFFLTATRRTAPARLGLFGLVVLTVYLERRICRSVMDLSEPGYQQMERISLFVGLLRRAMVLVGVLMLVYTAVRYRNVTKESLEILDQLKETRRSLQLALHHAECLSGAVDRRSEGRGRRSDQHHNRRWESPDEDTTVLLYPAATVCLPHAPVPERPHAPVPERPHAPVPERPCMSPTYSGWQHDDNDKPRVQSRRSLPSPGRRQRRSSVSRSTSSSPLVYSVLVEDKQTRYNLRNRKSSSVLVQDRETD</sequence>
<evidence type="ECO:0000313" key="2">
    <source>
        <dbReference type="Proteomes" id="UP001157502"/>
    </source>
</evidence>
<organism evidence="1 2">
    <name type="scientific">Dallia pectoralis</name>
    <name type="common">Alaska blackfish</name>
    <dbReference type="NCBI Taxonomy" id="75939"/>
    <lineage>
        <taxon>Eukaryota</taxon>
        <taxon>Metazoa</taxon>
        <taxon>Chordata</taxon>
        <taxon>Craniata</taxon>
        <taxon>Vertebrata</taxon>
        <taxon>Euteleostomi</taxon>
        <taxon>Actinopterygii</taxon>
        <taxon>Neopterygii</taxon>
        <taxon>Teleostei</taxon>
        <taxon>Protacanthopterygii</taxon>
        <taxon>Esociformes</taxon>
        <taxon>Umbridae</taxon>
        <taxon>Dallia</taxon>
    </lineage>
</organism>
<accession>A0ACC2HNE8</accession>
<reference evidence="1" key="1">
    <citation type="submission" date="2021-05" db="EMBL/GenBank/DDBJ databases">
        <authorList>
            <person name="Pan Q."/>
            <person name="Jouanno E."/>
            <person name="Zahm M."/>
            <person name="Klopp C."/>
            <person name="Cabau C."/>
            <person name="Louis A."/>
            <person name="Berthelot C."/>
            <person name="Parey E."/>
            <person name="Roest Crollius H."/>
            <person name="Montfort J."/>
            <person name="Robinson-Rechavi M."/>
            <person name="Bouchez O."/>
            <person name="Lampietro C."/>
            <person name="Lopez Roques C."/>
            <person name="Donnadieu C."/>
            <person name="Postlethwait J."/>
            <person name="Bobe J."/>
            <person name="Dillon D."/>
            <person name="Chandos A."/>
            <person name="von Hippel F."/>
            <person name="Guiguen Y."/>
        </authorList>
    </citation>
    <scope>NUCLEOTIDE SEQUENCE</scope>
    <source>
        <strain evidence="1">YG-Jan2019</strain>
    </source>
</reference>
<keyword evidence="2" id="KW-1185">Reference proteome</keyword>
<dbReference type="Proteomes" id="UP001157502">
    <property type="component" value="Chromosome 1"/>
</dbReference>